<feature type="transmembrane region" description="Helical" evidence="6">
    <location>
        <begin position="129"/>
        <end position="151"/>
    </location>
</feature>
<feature type="transmembrane region" description="Helical" evidence="6">
    <location>
        <begin position="55"/>
        <end position="78"/>
    </location>
</feature>
<evidence type="ECO:0000256" key="6">
    <source>
        <dbReference type="SAM" id="Phobius"/>
    </source>
</evidence>
<dbReference type="OrthoDB" id="137390at2157"/>
<dbReference type="Pfam" id="PF01594">
    <property type="entry name" value="AI-2E_transport"/>
    <property type="match status" value="1"/>
</dbReference>
<evidence type="ECO:0000256" key="5">
    <source>
        <dbReference type="ARBA" id="ARBA00023136"/>
    </source>
</evidence>
<dbReference type="GO" id="GO:0016020">
    <property type="term" value="C:membrane"/>
    <property type="evidence" value="ECO:0007669"/>
    <property type="project" value="UniProtKB-SubCell"/>
</dbReference>
<feature type="transmembrane region" description="Helical" evidence="6">
    <location>
        <begin position="215"/>
        <end position="239"/>
    </location>
</feature>
<feature type="transmembrane region" description="Helical" evidence="6">
    <location>
        <begin position="245"/>
        <end position="266"/>
    </location>
</feature>
<dbReference type="Proteomes" id="UP000705823">
    <property type="component" value="Unassembled WGS sequence"/>
</dbReference>
<gene>
    <name evidence="7" type="ORF">EGH24_03005</name>
</gene>
<dbReference type="PANTHER" id="PTHR21716">
    <property type="entry name" value="TRANSMEMBRANE PROTEIN"/>
    <property type="match status" value="1"/>
</dbReference>
<comment type="caution">
    <text evidence="7">The sequence shown here is derived from an EMBL/GenBank/DDBJ whole genome shotgun (WGS) entry which is preliminary data.</text>
</comment>
<keyword evidence="4 6" id="KW-1133">Transmembrane helix</keyword>
<evidence type="ECO:0000256" key="3">
    <source>
        <dbReference type="ARBA" id="ARBA00022692"/>
    </source>
</evidence>
<feature type="transmembrane region" description="Helical" evidence="6">
    <location>
        <begin position="185"/>
        <end position="208"/>
    </location>
</feature>
<proteinExistence type="inferred from homology"/>
<keyword evidence="8" id="KW-1185">Reference proteome</keyword>
<evidence type="ECO:0000256" key="4">
    <source>
        <dbReference type="ARBA" id="ARBA00022989"/>
    </source>
</evidence>
<dbReference type="RefSeq" id="WP_142978683.1">
    <property type="nucleotide sequence ID" value="NZ_RKLU01000001.1"/>
</dbReference>
<protein>
    <submittedName>
        <fullName evidence="7">AI-2E family transporter</fullName>
    </submittedName>
</protein>
<dbReference type="PANTHER" id="PTHR21716:SF4">
    <property type="entry name" value="TRANSMEMBRANE PROTEIN 245"/>
    <property type="match status" value="1"/>
</dbReference>
<keyword evidence="3 6" id="KW-0812">Transmembrane</keyword>
<comment type="similarity">
    <text evidence="2">Belongs to the autoinducer-2 exporter (AI-2E) (TC 2.A.86) family.</text>
</comment>
<dbReference type="EMBL" id="RKLU01000001">
    <property type="protein sequence ID" value="TQQ83766.1"/>
    <property type="molecule type" value="Genomic_DNA"/>
</dbReference>
<dbReference type="InterPro" id="IPR002549">
    <property type="entry name" value="AI-2E-like"/>
</dbReference>
<sequence>MDRRLAVLGGVLVTIAVLAAVILVDVLGTVFFALTVAFLLAPLRRRIRDRGVSRLMTTVIVTATAFVGVVVLIAPVGYLLFARFGDVLAFINALPESIMLEVAGFQYELVVAELIAFAEQRLRGTVTSVAAALPVLVTKFALFVLLVFSLLHNESDIRSSVIAVVPPEYRDIANALHERARNTLYALYVLQAVTALATFLIALPVFYFLGYSSPLVLATVAGVLQFIPVLGPSILIAVLVVGNLLAGDIVGALAIAFLGGGLIAWLPDLTIRPRLAKRTADINGSLYFIGFVGGLLSLGAIGVIVGPLVIDLLAETAGLVADEFEIEPETA</sequence>
<evidence type="ECO:0000256" key="1">
    <source>
        <dbReference type="ARBA" id="ARBA00004141"/>
    </source>
</evidence>
<evidence type="ECO:0000313" key="7">
    <source>
        <dbReference type="EMBL" id="TQQ83766.1"/>
    </source>
</evidence>
<keyword evidence="5 6" id="KW-0472">Membrane</keyword>
<feature type="transmembrane region" description="Helical" evidence="6">
    <location>
        <begin position="12"/>
        <end position="43"/>
    </location>
</feature>
<evidence type="ECO:0000313" key="8">
    <source>
        <dbReference type="Proteomes" id="UP000705823"/>
    </source>
</evidence>
<comment type="subcellular location">
    <subcellularLocation>
        <location evidence="1">Membrane</location>
        <topology evidence="1">Multi-pass membrane protein</topology>
    </subcellularLocation>
</comment>
<accession>A0A8J8PE82</accession>
<dbReference type="AlphaFoldDB" id="A0A8J8PE82"/>
<organism evidence="7 8">
    <name type="scientific">Halonotius terrestris</name>
    <dbReference type="NCBI Taxonomy" id="2487750"/>
    <lineage>
        <taxon>Archaea</taxon>
        <taxon>Methanobacteriati</taxon>
        <taxon>Methanobacteriota</taxon>
        <taxon>Stenosarchaea group</taxon>
        <taxon>Halobacteria</taxon>
        <taxon>Halobacteriales</taxon>
        <taxon>Haloferacaceae</taxon>
        <taxon>Halonotius</taxon>
    </lineage>
</organism>
<evidence type="ECO:0000256" key="2">
    <source>
        <dbReference type="ARBA" id="ARBA00009773"/>
    </source>
</evidence>
<reference evidence="7" key="1">
    <citation type="submission" date="2019-02" db="EMBL/GenBank/DDBJ databases">
        <title>Halonotius sp. a new haloarchaeum isolated from saline soil.</title>
        <authorList>
            <person name="Duran-Viseras A."/>
            <person name="Sanchez-Porro C."/>
            <person name="Ventosa A."/>
        </authorList>
    </citation>
    <scope>NUCLEOTIDE SEQUENCE</scope>
    <source>
        <strain evidence="7">F15B</strain>
    </source>
</reference>
<name>A0A8J8PE82_9EURY</name>
<feature type="transmembrane region" description="Helical" evidence="6">
    <location>
        <begin position="286"/>
        <end position="310"/>
    </location>
</feature>